<comment type="function">
    <text evidence="6">Thiol-specific peroxidase that catalyzes the reduction of hydrogen peroxide and organic hydroperoxides to water and alcohols, respectively. Plays a role in cell protection against oxidative stress by detoxifying peroxides.</text>
</comment>
<dbReference type="InterPro" id="IPR018219">
    <property type="entry name" value="Tpx_CS"/>
</dbReference>
<dbReference type="EC" id="1.11.1.24" evidence="6"/>
<dbReference type="PANTHER" id="PTHR43110:SF1">
    <property type="entry name" value="THIOL PEROXIDASE"/>
    <property type="match status" value="1"/>
</dbReference>
<evidence type="ECO:0000256" key="5">
    <source>
        <dbReference type="ARBA" id="ARBA00023284"/>
    </source>
</evidence>
<keyword evidence="2 6" id="KW-0049">Antioxidant</keyword>
<proteinExistence type="inferred from homology"/>
<accession>A0ABZ1BL27</accession>
<comment type="catalytic activity">
    <reaction evidence="6">
        <text>a hydroperoxide + [thioredoxin]-dithiol = an alcohol + [thioredoxin]-disulfide + H2O</text>
        <dbReference type="Rhea" id="RHEA:62620"/>
        <dbReference type="Rhea" id="RHEA-COMP:10698"/>
        <dbReference type="Rhea" id="RHEA-COMP:10700"/>
        <dbReference type="ChEBI" id="CHEBI:15377"/>
        <dbReference type="ChEBI" id="CHEBI:29950"/>
        <dbReference type="ChEBI" id="CHEBI:30879"/>
        <dbReference type="ChEBI" id="CHEBI:35924"/>
        <dbReference type="ChEBI" id="CHEBI:50058"/>
        <dbReference type="EC" id="1.11.1.24"/>
    </reaction>
</comment>
<comment type="similarity">
    <text evidence="6">Belongs to the peroxiredoxin family. Tpx subfamily.</text>
</comment>
<keyword evidence="1 6" id="KW-0575">Peroxidase</keyword>
<gene>
    <name evidence="6 8" type="primary">tpx</name>
    <name evidence="8" type="ORF">VLY81_08680</name>
</gene>
<name>A0ABZ1BL27_9FIRM</name>
<evidence type="ECO:0000313" key="9">
    <source>
        <dbReference type="Proteomes" id="UP001333102"/>
    </source>
</evidence>
<dbReference type="EMBL" id="CP141614">
    <property type="protein sequence ID" value="WRP13526.1"/>
    <property type="molecule type" value="Genomic_DNA"/>
</dbReference>
<reference evidence="9" key="1">
    <citation type="submission" date="2023-12" db="EMBL/GenBank/DDBJ databases">
        <title>Novel isolates from deep terrestrial aquifers shed light on the physiology and ecology of the class Limnochordia.</title>
        <authorList>
            <person name="Karnachuk O.V."/>
            <person name="Lukina A.P."/>
            <person name="Avakyan M.R."/>
            <person name="Kadnikov V."/>
            <person name="Begmatov S."/>
            <person name="Beletsky A.V."/>
            <person name="Mardanov A.V."/>
            <person name="Ravin N.V."/>
        </authorList>
    </citation>
    <scope>NUCLEOTIDE SEQUENCE [LARGE SCALE GENOMIC DNA]</scope>
    <source>
        <strain evidence="9">LN</strain>
    </source>
</reference>
<dbReference type="NCBIfam" id="NF001808">
    <property type="entry name" value="PRK00522.1"/>
    <property type="match status" value="1"/>
</dbReference>
<comment type="subunit">
    <text evidence="6">Homodimer.</text>
</comment>
<keyword evidence="3 6" id="KW-0560">Oxidoreductase</keyword>
<feature type="active site" description="Cysteine sulfenic acid (-SOH) intermediate" evidence="6">
    <location>
        <position position="68"/>
    </location>
</feature>
<dbReference type="CDD" id="cd03014">
    <property type="entry name" value="PRX_Atyp2cys"/>
    <property type="match status" value="1"/>
</dbReference>
<dbReference type="PANTHER" id="PTHR43110">
    <property type="entry name" value="THIOL PEROXIDASE"/>
    <property type="match status" value="1"/>
</dbReference>
<dbReference type="SUPFAM" id="SSF52833">
    <property type="entry name" value="Thioredoxin-like"/>
    <property type="match status" value="1"/>
</dbReference>
<evidence type="ECO:0000256" key="6">
    <source>
        <dbReference type="HAMAP-Rule" id="MF_00269"/>
    </source>
</evidence>
<dbReference type="InterPro" id="IPR002065">
    <property type="entry name" value="TPX"/>
</dbReference>
<dbReference type="InterPro" id="IPR013766">
    <property type="entry name" value="Thioredoxin_domain"/>
</dbReference>
<protein>
    <recommendedName>
        <fullName evidence="6">Thiol peroxidase</fullName>
        <shortName evidence="6">Tpx</shortName>
        <ecNumber evidence="6">1.11.1.24</ecNumber>
    </recommendedName>
    <alternativeName>
        <fullName evidence="6">Peroxiredoxin tpx</fullName>
        <shortName evidence="6">Prx</shortName>
    </alternativeName>
    <alternativeName>
        <fullName evidence="6">Thioredoxin peroxidase</fullName>
    </alternativeName>
    <alternativeName>
        <fullName evidence="6">Thioredoxin-dependent peroxiredoxin</fullName>
    </alternativeName>
</protein>
<dbReference type="PROSITE" id="PS51352">
    <property type="entry name" value="THIOREDOXIN_2"/>
    <property type="match status" value="1"/>
</dbReference>
<feature type="domain" description="Thioredoxin" evidence="7">
    <location>
        <begin position="26"/>
        <end position="176"/>
    </location>
</feature>
<evidence type="ECO:0000259" key="7">
    <source>
        <dbReference type="PROSITE" id="PS51352"/>
    </source>
</evidence>
<evidence type="ECO:0000313" key="8">
    <source>
        <dbReference type="EMBL" id="WRP13526.1"/>
    </source>
</evidence>
<comment type="caution">
    <text evidence="6">Lacks conserved residue(s) required for the propagation of feature annotation.</text>
</comment>
<keyword evidence="5 6" id="KW-0676">Redox-active center</keyword>
<sequence length="176" mass="19057">MATTAVERPGAVTMFGKPVTLVGPKIEVGQQAPDFTVVDTGLQPKRLADFKGHVLLIASVPSLDTGVCSAETRTFNERAASFGPDVRVLTISMDLPFAQKRWCGAEGIERVVTLSDHKEAAFGTAYGTLIKEHRLLARAVFVVDRQGQVTYVEYVPEVTQHPDYDAAVAAVQQATR</sequence>
<dbReference type="HAMAP" id="MF_00269">
    <property type="entry name" value="Tpx"/>
    <property type="match status" value="1"/>
</dbReference>
<evidence type="ECO:0000256" key="2">
    <source>
        <dbReference type="ARBA" id="ARBA00022862"/>
    </source>
</evidence>
<keyword evidence="4" id="KW-1015">Disulfide bond</keyword>
<dbReference type="PROSITE" id="PS01265">
    <property type="entry name" value="TPX"/>
    <property type="match status" value="1"/>
</dbReference>
<dbReference type="InterPro" id="IPR050455">
    <property type="entry name" value="Tpx_Peroxidase_subfamily"/>
</dbReference>
<keyword evidence="9" id="KW-1185">Reference proteome</keyword>
<dbReference type="Pfam" id="PF08534">
    <property type="entry name" value="Redoxin"/>
    <property type="match status" value="1"/>
</dbReference>
<evidence type="ECO:0000256" key="3">
    <source>
        <dbReference type="ARBA" id="ARBA00023002"/>
    </source>
</evidence>
<evidence type="ECO:0000256" key="4">
    <source>
        <dbReference type="ARBA" id="ARBA00023157"/>
    </source>
</evidence>
<evidence type="ECO:0000256" key="1">
    <source>
        <dbReference type="ARBA" id="ARBA00022559"/>
    </source>
</evidence>
<dbReference type="Gene3D" id="3.40.30.10">
    <property type="entry name" value="Glutaredoxin"/>
    <property type="match status" value="1"/>
</dbReference>
<dbReference type="Proteomes" id="UP001333102">
    <property type="component" value="Chromosome"/>
</dbReference>
<dbReference type="InterPro" id="IPR036249">
    <property type="entry name" value="Thioredoxin-like_sf"/>
</dbReference>
<dbReference type="InterPro" id="IPR013740">
    <property type="entry name" value="Redoxin"/>
</dbReference>
<dbReference type="GO" id="GO:0004601">
    <property type="term" value="F:peroxidase activity"/>
    <property type="evidence" value="ECO:0007669"/>
    <property type="project" value="UniProtKB-KW"/>
</dbReference>
<organism evidence="8 9">
    <name type="scientific">Geochorda subterranea</name>
    <dbReference type="NCBI Taxonomy" id="3109564"/>
    <lineage>
        <taxon>Bacteria</taxon>
        <taxon>Bacillati</taxon>
        <taxon>Bacillota</taxon>
        <taxon>Limnochordia</taxon>
        <taxon>Limnochordales</taxon>
        <taxon>Geochordaceae</taxon>
        <taxon>Geochorda</taxon>
    </lineage>
</organism>